<gene>
    <name evidence="1" type="ORF">POCULU_LOCUS8476</name>
</gene>
<protein>
    <submittedName>
        <fullName evidence="1">7202_t:CDS:1</fullName>
    </submittedName>
</protein>
<dbReference type="Proteomes" id="UP000789572">
    <property type="component" value="Unassembled WGS sequence"/>
</dbReference>
<dbReference type="OrthoDB" id="4850648at2759"/>
<evidence type="ECO:0000313" key="1">
    <source>
        <dbReference type="EMBL" id="CAG8622211.1"/>
    </source>
</evidence>
<comment type="caution">
    <text evidence="1">The sequence shown here is derived from an EMBL/GenBank/DDBJ whole genome shotgun (WGS) entry which is preliminary data.</text>
</comment>
<reference evidence="1" key="1">
    <citation type="submission" date="2021-06" db="EMBL/GenBank/DDBJ databases">
        <authorList>
            <person name="Kallberg Y."/>
            <person name="Tangrot J."/>
            <person name="Rosling A."/>
        </authorList>
    </citation>
    <scope>NUCLEOTIDE SEQUENCE</scope>
    <source>
        <strain evidence="1">IA702</strain>
    </source>
</reference>
<keyword evidence="2" id="KW-1185">Reference proteome</keyword>
<organism evidence="1 2">
    <name type="scientific">Paraglomus occultum</name>
    <dbReference type="NCBI Taxonomy" id="144539"/>
    <lineage>
        <taxon>Eukaryota</taxon>
        <taxon>Fungi</taxon>
        <taxon>Fungi incertae sedis</taxon>
        <taxon>Mucoromycota</taxon>
        <taxon>Glomeromycotina</taxon>
        <taxon>Glomeromycetes</taxon>
        <taxon>Paraglomerales</taxon>
        <taxon>Paraglomeraceae</taxon>
        <taxon>Paraglomus</taxon>
    </lineage>
</organism>
<dbReference type="AlphaFoldDB" id="A0A9N9CZS3"/>
<dbReference type="PANTHER" id="PTHR37827">
    <property type="entry name" value="TUDOR DOMAIN-CONTAINING PROTEIN"/>
    <property type="match status" value="1"/>
</dbReference>
<name>A0A9N9CZS3_9GLOM</name>
<dbReference type="PANTHER" id="PTHR37827:SF1">
    <property type="entry name" value="HNH DOMAIN-CONTAINING PROTEIN"/>
    <property type="match status" value="1"/>
</dbReference>
<sequence>MTQDQDETSQGPNSPNKRTVELANVLYQVLYQHNPEILEGIEGLFEYFVEEVWKQGFIRQLGMKEDEKTRLTDDEIASRVCDIVKDDFLTFSICESETDCLEMCNEITKQWKIFISSNPASESDFVINSDSESNSDADEDNDASYEPGTCELCHRHMPLTFHHLIPKKTHKKVLRKKLFTKTEVNTRGVMICRQCHSACHRLIPHEKMALEYNTLEKLSEHEGVARFVDWASKQRGYESTHHLKNL</sequence>
<proteinExistence type="predicted"/>
<evidence type="ECO:0000313" key="2">
    <source>
        <dbReference type="Proteomes" id="UP000789572"/>
    </source>
</evidence>
<dbReference type="InterPro" id="IPR036280">
    <property type="entry name" value="Multihaem_cyt_sf"/>
</dbReference>
<dbReference type="SUPFAM" id="SSF48695">
    <property type="entry name" value="Multiheme cytochromes"/>
    <property type="match status" value="1"/>
</dbReference>
<feature type="non-terminal residue" evidence="1">
    <location>
        <position position="246"/>
    </location>
</feature>
<accession>A0A9N9CZS3</accession>
<dbReference type="EMBL" id="CAJVPJ010002470">
    <property type="protein sequence ID" value="CAG8622211.1"/>
    <property type="molecule type" value="Genomic_DNA"/>
</dbReference>